<evidence type="ECO:0000256" key="7">
    <source>
        <dbReference type="ARBA" id="ARBA00022801"/>
    </source>
</evidence>
<accession>A0ABM6UKP9</accession>
<dbReference type="EMBL" id="CP024081">
    <property type="protein sequence ID" value="AVU78079.1"/>
    <property type="molecule type" value="Genomic_DNA"/>
</dbReference>
<keyword evidence="6" id="KW-0479">Metal-binding</keyword>
<evidence type="ECO:0000256" key="13">
    <source>
        <dbReference type="RuleBase" id="RU004447"/>
    </source>
</evidence>
<comment type="pathway">
    <text evidence="2">Cofactor biosynthesis; pyrroloquinoline quinone biosynthesis.</text>
</comment>
<dbReference type="Pfam" id="PF22456">
    <property type="entry name" value="PqqF-like_C_4"/>
    <property type="match status" value="1"/>
</dbReference>
<name>A0ABM6UKP9_9PSED</name>
<dbReference type="InterPro" id="IPR054734">
    <property type="entry name" value="PqqF-like_C_4"/>
</dbReference>
<evidence type="ECO:0000259" key="16">
    <source>
        <dbReference type="Pfam" id="PF22455"/>
    </source>
</evidence>
<gene>
    <name evidence="18" type="primary">pqqF</name>
    <name evidence="18" type="ORF">CRX69_23985</name>
</gene>
<evidence type="ECO:0000259" key="15">
    <source>
        <dbReference type="Pfam" id="PF05193"/>
    </source>
</evidence>
<evidence type="ECO:0000256" key="9">
    <source>
        <dbReference type="ARBA" id="ARBA00022905"/>
    </source>
</evidence>
<keyword evidence="7" id="KW-0378">Hydrolase</keyword>
<protein>
    <recommendedName>
        <fullName evidence="4">Coenzyme PQQ synthesis protein F</fullName>
    </recommendedName>
    <alternativeName>
        <fullName evidence="12">Pyrroloquinoline quinone biosynthesis protein F</fullName>
    </alternativeName>
</protein>
<keyword evidence="10" id="KW-0482">Metalloprotease</keyword>
<organism evidence="18 19">
    <name type="scientific">Pseudomonas rhizophila</name>
    <dbReference type="NCBI Taxonomy" id="2045200"/>
    <lineage>
        <taxon>Bacteria</taxon>
        <taxon>Pseudomonadati</taxon>
        <taxon>Pseudomonadota</taxon>
        <taxon>Gammaproteobacteria</taxon>
        <taxon>Pseudomonadales</taxon>
        <taxon>Pseudomonadaceae</taxon>
        <taxon>Pseudomonas</taxon>
    </lineage>
</organism>
<evidence type="ECO:0000256" key="5">
    <source>
        <dbReference type="ARBA" id="ARBA00022670"/>
    </source>
</evidence>
<dbReference type="PANTHER" id="PTHR43690">
    <property type="entry name" value="NARDILYSIN"/>
    <property type="match status" value="1"/>
</dbReference>
<evidence type="ECO:0000256" key="3">
    <source>
        <dbReference type="ARBA" id="ARBA00007261"/>
    </source>
</evidence>
<evidence type="ECO:0000259" key="17">
    <source>
        <dbReference type="Pfam" id="PF22456"/>
    </source>
</evidence>
<dbReference type="InterPro" id="IPR011249">
    <property type="entry name" value="Metalloenz_LuxS/M16"/>
</dbReference>
<dbReference type="InterPro" id="IPR011844">
    <property type="entry name" value="PQQ_synth_PqqF"/>
</dbReference>
<dbReference type="Pfam" id="PF22455">
    <property type="entry name" value="PqqF_C_3"/>
    <property type="match status" value="1"/>
</dbReference>
<evidence type="ECO:0000256" key="4">
    <source>
        <dbReference type="ARBA" id="ARBA00015088"/>
    </source>
</evidence>
<comment type="cofactor">
    <cofactor evidence="1">
        <name>Zn(2+)</name>
        <dbReference type="ChEBI" id="CHEBI:29105"/>
    </cofactor>
</comment>
<dbReference type="Pfam" id="PF00675">
    <property type="entry name" value="Peptidase_M16"/>
    <property type="match status" value="1"/>
</dbReference>
<dbReference type="InterPro" id="IPR050626">
    <property type="entry name" value="Peptidase_M16"/>
</dbReference>
<proteinExistence type="inferred from homology"/>
<evidence type="ECO:0000256" key="11">
    <source>
        <dbReference type="ARBA" id="ARBA00024932"/>
    </source>
</evidence>
<dbReference type="RefSeq" id="WP_107323005.1">
    <property type="nucleotide sequence ID" value="NZ_CP024081.1"/>
</dbReference>
<evidence type="ECO:0000259" key="14">
    <source>
        <dbReference type="Pfam" id="PF00675"/>
    </source>
</evidence>
<dbReference type="Proteomes" id="UP000241936">
    <property type="component" value="Chromosome"/>
</dbReference>
<dbReference type="NCBIfam" id="TIGR02110">
    <property type="entry name" value="PQQ_syn_pqqF"/>
    <property type="match status" value="1"/>
</dbReference>
<feature type="domain" description="Peptidase M16 N-terminal" evidence="14">
    <location>
        <begin position="19"/>
        <end position="154"/>
    </location>
</feature>
<evidence type="ECO:0000256" key="8">
    <source>
        <dbReference type="ARBA" id="ARBA00022833"/>
    </source>
</evidence>
<evidence type="ECO:0000313" key="18">
    <source>
        <dbReference type="EMBL" id="AVU78079.1"/>
    </source>
</evidence>
<feature type="domain" description="Peptidase M16 C-terminal" evidence="15">
    <location>
        <begin position="182"/>
        <end position="320"/>
    </location>
</feature>
<evidence type="ECO:0000256" key="10">
    <source>
        <dbReference type="ARBA" id="ARBA00023049"/>
    </source>
</evidence>
<comment type="function">
    <text evidence="11">Required for coenzyme pyrroloquinoline quinone (PQQ) biosynthesis. It is thought that this protein is a protease that cleaves peptides bond in a small peptide (gene pqqA), providing the glutamate and tyrosine residues which are necessary for the synthesis of PQQ.</text>
</comment>
<dbReference type="PROSITE" id="PS00143">
    <property type="entry name" value="INSULINASE"/>
    <property type="match status" value="1"/>
</dbReference>
<feature type="domain" description="Coenzyme PQQ synthesis protein F C-terminal lobe" evidence="16">
    <location>
        <begin position="460"/>
        <end position="587"/>
    </location>
</feature>
<evidence type="ECO:0000256" key="6">
    <source>
        <dbReference type="ARBA" id="ARBA00022723"/>
    </source>
</evidence>
<dbReference type="InterPro" id="IPR011765">
    <property type="entry name" value="Pept_M16_N"/>
</dbReference>
<comment type="similarity">
    <text evidence="3 13">Belongs to the peptidase M16 family.</text>
</comment>
<dbReference type="SUPFAM" id="SSF63411">
    <property type="entry name" value="LuxS/MPP-like metallohydrolase"/>
    <property type="match status" value="3"/>
</dbReference>
<reference evidence="18 19" key="1">
    <citation type="journal article" date="2018" name="Front. Microbiol.">
        <title>Pseudomonas rhizophila S211, a New Plant Growth-Promoting Rhizobacterium with Potential in Pesticide-Bioremediation.</title>
        <authorList>
            <person name="Hassen W."/>
            <person name="Neifar M."/>
            <person name="Cherif H."/>
            <person name="Najjari A."/>
            <person name="Chouchane H."/>
            <person name="Driouich R.C."/>
            <person name="Salah A."/>
            <person name="Naili F."/>
            <person name="Mosbah A."/>
            <person name="Souissi Y."/>
            <person name="Raddadi N."/>
            <person name="Ouzari H.I."/>
            <person name="Fava F."/>
            <person name="Cherif A."/>
        </authorList>
    </citation>
    <scope>NUCLEOTIDE SEQUENCE [LARGE SCALE GENOMIC DNA]</scope>
    <source>
        <strain evidence="18 19">S211</strain>
    </source>
</reference>
<dbReference type="InterPro" id="IPR001431">
    <property type="entry name" value="Pept_M16_Zn_BS"/>
</dbReference>
<keyword evidence="19" id="KW-1185">Reference proteome</keyword>
<dbReference type="PANTHER" id="PTHR43690:SF18">
    <property type="entry name" value="INSULIN-DEGRADING ENZYME-RELATED"/>
    <property type="match status" value="1"/>
</dbReference>
<dbReference type="InterPro" id="IPR054733">
    <property type="entry name" value="PqqF_C_3"/>
</dbReference>
<evidence type="ECO:0000313" key="19">
    <source>
        <dbReference type="Proteomes" id="UP000241936"/>
    </source>
</evidence>
<evidence type="ECO:0000256" key="2">
    <source>
        <dbReference type="ARBA" id="ARBA00004886"/>
    </source>
</evidence>
<keyword evidence="5" id="KW-0645">Protease</keyword>
<dbReference type="Pfam" id="PF05193">
    <property type="entry name" value="Peptidase_M16_C"/>
    <property type="match status" value="1"/>
</dbReference>
<keyword evidence="9" id="KW-0884">PQQ biosynthesis</keyword>
<dbReference type="InterPro" id="IPR007863">
    <property type="entry name" value="Peptidase_M16_C"/>
</dbReference>
<dbReference type="Gene3D" id="3.30.830.10">
    <property type="entry name" value="Metalloenzyme, LuxS/M16 peptidase-like"/>
    <property type="match status" value="2"/>
</dbReference>
<sequence>MSAVDSFCPHTETLANGLRVTLRHVPGLKRSAAVLRVAVGSHDAPLAWPGLAHLLEHLFFLGTERFPTEQNLMTYVQRHGGQVNARTSDRTTDFFFELPPAAFAGGLERLGDMLSHPRLDETVQLREREVLHAEFIAWSQDPTAQRQVALHEGLSAAHPLRGFHAGNRDSLAVQRAEFQMALQDFYRRFYQSGQMTLSLAGPQSIEALKALAEQFSGDVPAGEAVTRQPAPELMASHQAGYQQVSPGRLDLLYAFEGLPVASPQAMDFLCTWLNNSKPGGLLATLRQRGLADSLKASALYEFAEQALLHIEFKLDNDHALNDIQPLLHDWLGFFAAQDDWAPLRDEFSARLQRRQETATALQLARWDNEERAVQLSENDLSRLREVLKQLHPADNITGRWQLPAPNPFLQTASEPPRTGLIRGQTSAHRGLRTFAQDRSRGRRERSPMQFSQGLADNTSQGAVYLRWRLATLPPLDLPARLDRHLQDLREDAQQAGVEVTFEPCADQWLLKLIGVQAPMPLVLKHILTKLGQPLPPAPAKSEPALIPIRHLLKELPIHCQQNSPSSALALPDRDNSVWTTAHWDALAIGLSAATQGAMGPVLARVPGIAGQQAQPTSPCRQPIWHTLQTHGDEQAVLLFCPTPTRALHDEAAWRLLAQLCQTAFYQRLRVELQLGYAVFSGVKQIDGQTGLLFGVQSPSASAAQLIAHIDQFLSGLPDRLQQLDDSTLASQQQALAAQFQSAALPCTQAAELLWQGKLAGHPSDYLEQLPDAIMRVNREQLMDAVGHLTSAESARYCLTNGACPGEPWHAVP</sequence>
<feature type="domain" description="Coenzyme PQQ synthesis protein F-like C-terminal lobe" evidence="17">
    <location>
        <begin position="655"/>
        <end position="754"/>
    </location>
</feature>
<evidence type="ECO:0000256" key="12">
    <source>
        <dbReference type="ARBA" id="ARBA00030977"/>
    </source>
</evidence>
<evidence type="ECO:0000256" key="1">
    <source>
        <dbReference type="ARBA" id="ARBA00001947"/>
    </source>
</evidence>
<keyword evidence="8" id="KW-0862">Zinc</keyword>